<dbReference type="GO" id="GO:0005737">
    <property type="term" value="C:cytoplasm"/>
    <property type="evidence" value="ECO:0007669"/>
    <property type="project" value="TreeGrafter"/>
</dbReference>
<evidence type="ECO:0000256" key="3">
    <source>
        <dbReference type="ARBA" id="ARBA00013017"/>
    </source>
</evidence>
<evidence type="ECO:0000256" key="5">
    <source>
        <dbReference type="ARBA" id="ARBA00022862"/>
    </source>
</evidence>
<dbReference type="InterPro" id="IPR000866">
    <property type="entry name" value="AhpC/TSA"/>
</dbReference>
<evidence type="ECO:0000256" key="1">
    <source>
        <dbReference type="ARBA" id="ARBA00003330"/>
    </source>
</evidence>
<dbReference type="GO" id="GO:0045454">
    <property type="term" value="P:cell redox homeostasis"/>
    <property type="evidence" value="ECO:0007669"/>
    <property type="project" value="TreeGrafter"/>
</dbReference>
<comment type="caution">
    <text evidence="14">The sequence shown here is derived from an EMBL/GenBank/DDBJ whole genome shotgun (WGS) entry which is preliminary data.</text>
</comment>
<comment type="similarity">
    <text evidence="10">Belongs to the peroxiredoxin family. BCP/PrxQ subfamily.</text>
</comment>
<evidence type="ECO:0000256" key="6">
    <source>
        <dbReference type="ARBA" id="ARBA00023002"/>
    </source>
</evidence>
<evidence type="ECO:0000256" key="7">
    <source>
        <dbReference type="ARBA" id="ARBA00023157"/>
    </source>
</evidence>
<comment type="function">
    <text evidence="1">Thiol-specific peroxidase that catalyzes the reduction of hydrogen peroxide and organic hydroperoxides to water and alcohols, respectively. Plays a role in cell protection against oxidative stress by detoxifying peroxides and as sensor of hydrogen peroxide-mediated signaling events.</text>
</comment>
<keyword evidence="4" id="KW-0575">Peroxidase</keyword>
<name>F1YSW5_9PROT</name>
<dbReference type="FunFam" id="3.40.30.10:FF:000007">
    <property type="entry name" value="Thioredoxin-dependent thiol peroxidase"/>
    <property type="match status" value="1"/>
</dbReference>
<feature type="domain" description="Thioredoxin" evidence="13">
    <location>
        <begin position="26"/>
        <end position="179"/>
    </location>
</feature>
<evidence type="ECO:0000256" key="10">
    <source>
        <dbReference type="ARBA" id="ARBA00038489"/>
    </source>
</evidence>
<dbReference type="Pfam" id="PF00578">
    <property type="entry name" value="AhpC-TSA"/>
    <property type="match status" value="1"/>
</dbReference>
<dbReference type="GO" id="GO:0034599">
    <property type="term" value="P:cellular response to oxidative stress"/>
    <property type="evidence" value="ECO:0007669"/>
    <property type="project" value="TreeGrafter"/>
</dbReference>
<dbReference type="NCBIfam" id="NF006960">
    <property type="entry name" value="PRK09437.1"/>
    <property type="match status" value="1"/>
</dbReference>
<dbReference type="GO" id="GO:0008379">
    <property type="term" value="F:thioredoxin peroxidase activity"/>
    <property type="evidence" value="ECO:0007669"/>
    <property type="project" value="TreeGrafter"/>
</dbReference>
<dbReference type="SUPFAM" id="SSF52833">
    <property type="entry name" value="Thioredoxin-like"/>
    <property type="match status" value="1"/>
</dbReference>
<dbReference type="PANTHER" id="PTHR42801:SF4">
    <property type="entry name" value="AHPC_TSA FAMILY PROTEIN"/>
    <property type="match status" value="1"/>
</dbReference>
<dbReference type="Gene3D" id="3.40.30.10">
    <property type="entry name" value="Glutaredoxin"/>
    <property type="match status" value="1"/>
</dbReference>
<keyword evidence="7" id="KW-1015">Disulfide bond</keyword>
<keyword evidence="5" id="KW-0049">Antioxidant</keyword>
<evidence type="ECO:0000256" key="8">
    <source>
        <dbReference type="ARBA" id="ARBA00023284"/>
    </source>
</evidence>
<gene>
    <name evidence="14" type="primary">bcp</name>
    <name evidence="14" type="ORF">APO_1020</name>
</gene>
<reference evidence="14 15" key="1">
    <citation type="journal article" date="2011" name="Science">
        <title>Drosophila microbiome modulates host developmental and metabolic homeostasis via insulin signaling.</title>
        <authorList>
            <person name="Shin S.C."/>
            <person name="Kim S.H."/>
            <person name="You H."/>
            <person name="Kim B."/>
            <person name="Kim A.C."/>
            <person name="Lee K.A."/>
            <person name="Yoon J.H."/>
            <person name="Ryu J.H."/>
            <person name="Lee W.J."/>
        </authorList>
    </citation>
    <scope>NUCLEOTIDE SEQUENCE [LARGE SCALE GENOMIC DNA]</scope>
    <source>
        <strain evidence="14 15">DM001</strain>
    </source>
</reference>
<evidence type="ECO:0000256" key="11">
    <source>
        <dbReference type="ARBA" id="ARBA00042639"/>
    </source>
</evidence>
<dbReference type="InterPro" id="IPR013766">
    <property type="entry name" value="Thioredoxin_domain"/>
</dbReference>
<accession>F1YSW5</accession>
<evidence type="ECO:0000256" key="2">
    <source>
        <dbReference type="ARBA" id="ARBA00011245"/>
    </source>
</evidence>
<evidence type="ECO:0000256" key="9">
    <source>
        <dbReference type="ARBA" id="ARBA00032824"/>
    </source>
</evidence>
<dbReference type="AlphaFoldDB" id="F1YSW5"/>
<evidence type="ECO:0000313" key="14">
    <source>
        <dbReference type="EMBL" id="EGE47989.1"/>
    </source>
</evidence>
<comment type="subunit">
    <text evidence="2">Monomer.</text>
</comment>
<dbReference type="PANTHER" id="PTHR42801">
    <property type="entry name" value="THIOREDOXIN-DEPENDENT PEROXIDE REDUCTASE"/>
    <property type="match status" value="1"/>
</dbReference>
<dbReference type="InterPro" id="IPR050924">
    <property type="entry name" value="Peroxiredoxin_BCP/PrxQ"/>
</dbReference>
<evidence type="ECO:0000256" key="4">
    <source>
        <dbReference type="ARBA" id="ARBA00022559"/>
    </source>
</evidence>
<evidence type="ECO:0000256" key="12">
    <source>
        <dbReference type="ARBA" id="ARBA00049091"/>
    </source>
</evidence>
<sequence length="181" mass="19806">MQILHVHFGVRDFKRRKTSMTEKHTLQVGDAAPAFDMEASGGRKVTLADFKGKPFVLYFYPKADTPGCTKEACGFNEALKDFDKAGLTVLGVSRDPVKKLDAFAAKYDLTFPLASDESGSVTEAYGVWVEKTNYGRQYMGIERTTFLIGADGKIAHIWPKVKVPGHVEAVLEAARTLAGSA</sequence>
<organism evidence="14 15">
    <name type="scientific">Acetobacter pomorum DM001</name>
    <dbReference type="NCBI Taxonomy" id="945681"/>
    <lineage>
        <taxon>Bacteria</taxon>
        <taxon>Pseudomonadati</taxon>
        <taxon>Pseudomonadota</taxon>
        <taxon>Alphaproteobacteria</taxon>
        <taxon>Acetobacterales</taxon>
        <taxon>Acetobacteraceae</taxon>
        <taxon>Acetobacter</taxon>
    </lineage>
</organism>
<dbReference type="Proteomes" id="UP000018454">
    <property type="component" value="Unassembled WGS sequence"/>
</dbReference>
<keyword evidence="6" id="KW-0560">Oxidoreductase</keyword>
<dbReference type="EC" id="1.11.1.24" evidence="3"/>
<keyword evidence="8" id="KW-0676">Redox-active center</keyword>
<evidence type="ECO:0000259" key="13">
    <source>
        <dbReference type="PROSITE" id="PS51352"/>
    </source>
</evidence>
<dbReference type="CDD" id="cd03017">
    <property type="entry name" value="PRX_BCP"/>
    <property type="match status" value="1"/>
</dbReference>
<protein>
    <recommendedName>
        <fullName evidence="3">thioredoxin-dependent peroxiredoxin</fullName>
        <ecNumber evidence="3">1.11.1.24</ecNumber>
    </recommendedName>
    <alternativeName>
        <fullName evidence="9">Thioredoxin peroxidase</fullName>
    </alternativeName>
    <alternativeName>
        <fullName evidence="11">Thioredoxin-dependent peroxiredoxin Bcp</fullName>
    </alternativeName>
</protein>
<proteinExistence type="inferred from homology"/>
<evidence type="ECO:0000313" key="15">
    <source>
        <dbReference type="Proteomes" id="UP000018454"/>
    </source>
</evidence>
<dbReference type="InterPro" id="IPR036249">
    <property type="entry name" value="Thioredoxin-like_sf"/>
</dbReference>
<comment type="catalytic activity">
    <reaction evidence="12">
        <text>a hydroperoxide + [thioredoxin]-dithiol = an alcohol + [thioredoxin]-disulfide + H2O</text>
        <dbReference type="Rhea" id="RHEA:62620"/>
        <dbReference type="Rhea" id="RHEA-COMP:10698"/>
        <dbReference type="Rhea" id="RHEA-COMP:10700"/>
        <dbReference type="ChEBI" id="CHEBI:15377"/>
        <dbReference type="ChEBI" id="CHEBI:29950"/>
        <dbReference type="ChEBI" id="CHEBI:30879"/>
        <dbReference type="ChEBI" id="CHEBI:35924"/>
        <dbReference type="ChEBI" id="CHEBI:50058"/>
        <dbReference type="EC" id="1.11.1.24"/>
    </reaction>
</comment>
<dbReference type="EMBL" id="AEUP01000023">
    <property type="protein sequence ID" value="EGE47989.1"/>
    <property type="molecule type" value="Genomic_DNA"/>
</dbReference>
<dbReference type="PROSITE" id="PS51352">
    <property type="entry name" value="THIOREDOXIN_2"/>
    <property type="match status" value="1"/>
</dbReference>